<sequence>MRVDPFTVEIIRDQLIAAAEESFISLGRSSQSPIIYEVLDYACAITDRNGNLIAQANGVPGFLGTLTYAVYAVLSKHSHENLRPGDAI</sequence>
<dbReference type="GO" id="GO:0003824">
    <property type="term" value="F:catalytic activity"/>
    <property type="evidence" value="ECO:0007669"/>
    <property type="project" value="InterPro"/>
</dbReference>
<proteinExistence type="predicted"/>
<dbReference type="InterPro" id="IPR003692">
    <property type="entry name" value="Hydantoinase_B"/>
</dbReference>
<comment type="caution">
    <text evidence="2">The sequence shown here is derived from an EMBL/GenBank/DDBJ whole genome shotgun (WGS) entry which is preliminary data.</text>
</comment>
<evidence type="ECO:0000313" key="2">
    <source>
        <dbReference type="EMBL" id="GAH79067.1"/>
    </source>
</evidence>
<reference evidence="2" key="1">
    <citation type="journal article" date="2014" name="Front. Microbiol.">
        <title>High frequency of phylogenetically diverse reductive dehalogenase-homologous genes in deep subseafloor sedimentary metagenomes.</title>
        <authorList>
            <person name="Kawai M."/>
            <person name="Futagami T."/>
            <person name="Toyoda A."/>
            <person name="Takaki Y."/>
            <person name="Nishi S."/>
            <person name="Hori S."/>
            <person name="Arai W."/>
            <person name="Tsubouchi T."/>
            <person name="Morono Y."/>
            <person name="Uchiyama I."/>
            <person name="Ito T."/>
            <person name="Fujiyama A."/>
            <person name="Inagaki F."/>
            <person name="Takami H."/>
        </authorList>
    </citation>
    <scope>NUCLEOTIDE SEQUENCE</scope>
    <source>
        <strain evidence="2">Expedition CK06-06</strain>
    </source>
</reference>
<protein>
    <recommendedName>
        <fullName evidence="1">Hydantoinase B/oxoprolinase domain-containing protein</fullName>
    </recommendedName>
</protein>
<feature type="non-terminal residue" evidence="2">
    <location>
        <position position="88"/>
    </location>
</feature>
<dbReference type="AlphaFoldDB" id="X1IBK5"/>
<accession>X1IBK5</accession>
<evidence type="ECO:0000259" key="1">
    <source>
        <dbReference type="Pfam" id="PF02538"/>
    </source>
</evidence>
<dbReference type="Pfam" id="PF02538">
    <property type="entry name" value="Hydantoinase_B"/>
    <property type="match status" value="1"/>
</dbReference>
<dbReference type="EMBL" id="BARU01039252">
    <property type="protein sequence ID" value="GAH79067.1"/>
    <property type="molecule type" value="Genomic_DNA"/>
</dbReference>
<gene>
    <name evidence="2" type="ORF">S03H2_60864</name>
</gene>
<organism evidence="2">
    <name type="scientific">marine sediment metagenome</name>
    <dbReference type="NCBI Taxonomy" id="412755"/>
    <lineage>
        <taxon>unclassified sequences</taxon>
        <taxon>metagenomes</taxon>
        <taxon>ecological metagenomes</taxon>
    </lineage>
</organism>
<feature type="domain" description="Hydantoinase B/oxoprolinase" evidence="1">
    <location>
        <begin position="4"/>
        <end position="88"/>
    </location>
</feature>
<name>X1IBK5_9ZZZZ</name>